<gene>
    <name evidence="2" type="ORF">PSNMU_V1.4_AUG-EV-PASAV3_0011520</name>
</gene>
<sequence length="226" mass="24219">METSGGLCRRNTQNAEQTTRDTPSRQQPHRNTMAEPTEPTDAVAGDRDSDRDVEDKYEYDNDEYDDDDFGDDEAPPALFRMSGVDTSLGDAFLEECLEAVLLRGQEAAGERGSDEPKLTVTLMEKDFDEKGTLLFLVSDEGGGAGGTAPPTTPCDVEGAIRDYLEASQPGDGEAHPWVGDPGAASIELVDWELDDAPGAGVDLAELGISEEEAYRLLVDGQAGDGE</sequence>
<feature type="compositionally biased region" description="Acidic residues" evidence="1">
    <location>
        <begin position="60"/>
        <end position="74"/>
    </location>
</feature>
<feature type="compositionally biased region" description="Basic and acidic residues" evidence="1">
    <location>
        <begin position="44"/>
        <end position="59"/>
    </location>
</feature>
<accession>A0A448YXA4</accession>
<evidence type="ECO:0000256" key="1">
    <source>
        <dbReference type="SAM" id="MobiDB-lite"/>
    </source>
</evidence>
<reference evidence="2 3" key="1">
    <citation type="submission" date="2019-01" db="EMBL/GenBank/DDBJ databases">
        <authorList>
            <person name="Ferrante I. M."/>
        </authorList>
    </citation>
    <scope>NUCLEOTIDE SEQUENCE [LARGE SCALE GENOMIC DNA]</scope>
    <source>
        <strain evidence="2 3">B856</strain>
    </source>
</reference>
<name>A0A448YXA4_9STRA</name>
<feature type="region of interest" description="Disordered" evidence="1">
    <location>
        <begin position="1"/>
        <end position="78"/>
    </location>
</feature>
<evidence type="ECO:0000313" key="3">
    <source>
        <dbReference type="Proteomes" id="UP000291116"/>
    </source>
</evidence>
<evidence type="ECO:0000313" key="2">
    <source>
        <dbReference type="EMBL" id="VEU34442.1"/>
    </source>
</evidence>
<dbReference type="Proteomes" id="UP000291116">
    <property type="component" value="Unassembled WGS sequence"/>
</dbReference>
<organism evidence="2 3">
    <name type="scientific">Pseudo-nitzschia multistriata</name>
    <dbReference type="NCBI Taxonomy" id="183589"/>
    <lineage>
        <taxon>Eukaryota</taxon>
        <taxon>Sar</taxon>
        <taxon>Stramenopiles</taxon>
        <taxon>Ochrophyta</taxon>
        <taxon>Bacillariophyta</taxon>
        <taxon>Bacillariophyceae</taxon>
        <taxon>Bacillariophycidae</taxon>
        <taxon>Bacillariales</taxon>
        <taxon>Bacillariaceae</taxon>
        <taxon>Pseudo-nitzschia</taxon>
    </lineage>
</organism>
<protein>
    <submittedName>
        <fullName evidence="2">Uncharacterized protein</fullName>
    </submittedName>
</protein>
<dbReference type="AlphaFoldDB" id="A0A448YXA4"/>
<keyword evidence="3" id="KW-1185">Reference proteome</keyword>
<proteinExistence type="predicted"/>
<dbReference type="EMBL" id="CAACVS010000028">
    <property type="protein sequence ID" value="VEU34442.1"/>
    <property type="molecule type" value="Genomic_DNA"/>
</dbReference>